<keyword evidence="7 10" id="KW-0408">Iron</keyword>
<dbReference type="GO" id="GO:0004462">
    <property type="term" value="F:lactoylglutathione lyase activity"/>
    <property type="evidence" value="ECO:0007669"/>
    <property type="project" value="InterPro"/>
</dbReference>
<sequence length="379" mass="42575">MSVRAADSAAQSYQGFDHVTFWVGNAKQAASFYITRFGFEPLAYRGLETGHRDLASHAIRNQNVVFVFQSALSPDNAEFTAHLGRHGDGVKNVAFTVDDARAVWQQAVDRGAQVVREPWEESDEHGVAVMATIAVYGDVEHTFVERKAYHGPFLPQWSAPRGAVDPLLTQLSTVALHFIDHCVGNQPDDHMLEVCQKYEEVLGFHRFWSVDDSQIHTEYSSLRSIVMASGNERVKMPINEPANGRKKSQIQEFVDFYGGPGIQHIALNTPDIIAAITALKQRGAEFLEAPASYYDDLKSRLCTSPVTIREDLEVLRQLNILVDYDDKGYLLQIFTKPCQDRPTFFLEIIQRNNHQGFGAGNFKALFEAIERDQAERGNL</sequence>
<dbReference type="GO" id="GO:0006559">
    <property type="term" value="P:L-phenylalanine catabolic process"/>
    <property type="evidence" value="ECO:0007669"/>
    <property type="project" value="UniProtKB-KW"/>
</dbReference>
<evidence type="ECO:0000256" key="3">
    <source>
        <dbReference type="ARBA" id="ARBA00013222"/>
    </source>
</evidence>
<name>A0A9W8AZX4_9FUNG</name>
<evidence type="ECO:0000259" key="11">
    <source>
        <dbReference type="PROSITE" id="PS51819"/>
    </source>
</evidence>
<dbReference type="PIRSF" id="PIRSF009283">
    <property type="entry name" value="HPP_dOase"/>
    <property type="match status" value="1"/>
</dbReference>
<dbReference type="Proteomes" id="UP001151582">
    <property type="component" value="Unassembled WGS sequence"/>
</dbReference>
<proteinExistence type="inferred from homology"/>
<dbReference type="SUPFAM" id="SSF54593">
    <property type="entry name" value="Glyoxalase/Bleomycin resistance protein/Dihydroxybiphenyl dioxygenase"/>
    <property type="match status" value="1"/>
</dbReference>
<evidence type="ECO:0000256" key="1">
    <source>
        <dbReference type="ARBA" id="ARBA00005162"/>
    </source>
</evidence>
<comment type="cofactor">
    <cofactor evidence="10">
        <name>Fe cation</name>
        <dbReference type="ChEBI" id="CHEBI:24875"/>
    </cofactor>
    <text evidence="10">Binds 1 Fe cation per subunit.</text>
</comment>
<dbReference type="InterPro" id="IPR004360">
    <property type="entry name" value="Glyas_Fos-R_dOase_dom"/>
</dbReference>
<reference evidence="12" key="1">
    <citation type="submission" date="2022-07" db="EMBL/GenBank/DDBJ databases">
        <title>Phylogenomic reconstructions and comparative analyses of Kickxellomycotina fungi.</title>
        <authorList>
            <person name="Reynolds N.K."/>
            <person name="Stajich J.E."/>
            <person name="Barry K."/>
            <person name="Grigoriev I.V."/>
            <person name="Crous P."/>
            <person name="Smith M.E."/>
        </authorList>
    </citation>
    <scope>NUCLEOTIDE SEQUENCE</scope>
    <source>
        <strain evidence="12">RSA 567</strain>
    </source>
</reference>
<feature type="binding site" evidence="10">
    <location>
        <position position="181"/>
    </location>
    <ligand>
        <name>Fe cation</name>
        <dbReference type="ChEBI" id="CHEBI:24875"/>
    </ligand>
</feature>
<dbReference type="Pfam" id="PF00903">
    <property type="entry name" value="Glyoxalase"/>
    <property type="match status" value="2"/>
</dbReference>
<dbReference type="InterPro" id="IPR041735">
    <property type="entry name" value="4OHPhenylPyrv_dOase_C"/>
</dbReference>
<keyword evidence="5" id="KW-0677">Repeat</keyword>
<dbReference type="InterPro" id="IPR041736">
    <property type="entry name" value="4OHPhenylPyrv_dOase_N"/>
</dbReference>
<evidence type="ECO:0000256" key="10">
    <source>
        <dbReference type="PIRSR" id="PIRSR009283-1"/>
    </source>
</evidence>
<accession>A0A9W8AZX4</accession>
<dbReference type="InterPro" id="IPR037523">
    <property type="entry name" value="VOC_core"/>
</dbReference>
<dbReference type="OrthoDB" id="414569at2759"/>
<comment type="similarity">
    <text evidence="2 9">Belongs to the 4HPPD family.</text>
</comment>
<evidence type="ECO:0000256" key="4">
    <source>
        <dbReference type="ARBA" id="ARBA00022723"/>
    </source>
</evidence>
<evidence type="ECO:0000256" key="9">
    <source>
        <dbReference type="PIRNR" id="PIRNR009283"/>
    </source>
</evidence>
<dbReference type="CDD" id="cd08342">
    <property type="entry name" value="HPPD_N_like"/>
    <property type="match status" value="1"/>
</dbReference>
<gene>
    <name evidence="12" type="ORF">H4R34_004823</name>
</gene>
<evidence type="ECO:0000256" key="2">
    <source>
        <dbReference type="ARBA" id="ARBA00005877"/>
    </source>
</evidence>
<dbReference type="FunFam" id="3.10.180.10:FF:000001">
    <property type="entry name" value="4-hydroxyphenylpyruvate dioxygenase"/>
    <property type="match status" value="1"/>
</dbReference>
<dbReference type="Gene3D" id="3.10.180.10">
    <property type="entry name" value="2,3-Dihydroxybiphenyl 1,2-Dioxygenase, domain 1"/>
    <property type="match status" value="2"/>
</dbReference>
<evidence type="ECO:0000313" key="12">
    <source>
        <dbReference type="EMBL" id="KAJ1974158.1"/>
    </source>
</evidence>
<keyword evidence="4 10" id="KW-0479">Metal-binding</keyword>
<dbReference type="GO" id="GO:0003868">
    <property type="term" value="F:4-hydroxyphenylpyruvate dioxygenase activity"/>
    <property type="evidence" value="ECO:0007669"/>
    <property type="project" value="InterPro"/>
</dbReference>
<organism evidence="12 13">
    <name type="scientific">Dimargaris verticillata</name>
    <dbReference type="NCBI Taxonomy" id="2761393"/>
    <lineage>
        <taxon>Eukaryota</taxon>
        <taxon>Fungi</taxon>
        <taxon>Fungi incertae sedis</taxon>
        <taxon>Zoopagomycota</taxon>
        <taxon>Kickxellomycotina</taxon>
        <taxon>Dimargaritomycetes</taxon>
        <taxon>Dimargaritales</taxon>
        <taxon>Dimargaritaceae</taxon>
        <taxon>Dimargaris</taxon>
    </lineage>
</organism>
<keyword evidence="8" id="KW-0585">Phenylalanine catabolism</keyword>
<dbReference type="GO" id="GO:0006572">
    <property type="term" value="P:L-tyrosine catabolic process"/>
    <property type="evidence" value="ECO:0007669"/>
    <property type="project" value="UniProtKB-KW"/>
</dbReference>
<dbReference type="EMBL" id="JANBQB010000695">
    <property type="protein sequence ID" value="KAJ1974158.1"/>
    <property type="molecule type" value="Genomic_DNA"/>
</dbReference>
<dbReference type="CDD" id="cd07250">
    <property type="entry name" value="HPPD_C_like"/>
    <property type="match status" value="1"/>
</dbReference>
<comment type="caution">
    <text evidence="12">The sequence shown here is derived from an EMBL/GenBank/DDBJ whole genome shotgun (WGS) entry which is preliminary data.</text>
</comment>
<dbReference type="InterPro" id="IPR005956">
    <property type="entry name" value="4OHPhenylPyrv_dOase"/>
</dbReference>
<comment type="pathway">
    <text evidence="1">Amino-acid degradation; L-phenylalanine degradation; acetoacetate and fumarate from L-phenylalanine: step 3/6.</text>
</comment>
<evidence type="ECO:0000256" key="7">
    <source>
        <dbReference type="ARBA" id="ARBA00023004"/>
    </source>
</evidence>
<evidence type="ECO:0000313" key="13">
    <source>
        <dbReference type="Proteomes" id="UP001151582"/>
    </source>
</evidence>
<dbReference type="PANTHER" id="PTHR11959:SF1">
    <property type="entry name" value="4-HYDROXYPHENYLPYRUVATE DIOXYGENASE"/>
    <property type="match status" value="1"/>
</dbReference>
<feature type="binding site" evidence="10">
    <location>
        <position position="347"/>
    </location>
    <ligand>
        <name>Fe cation</name>
        <dbReference type="ChEBI" id="CHEBI:24875"/>
    </ligand>
</feature>
<keyword evidence="13" id="KW-1185">Reference proteome</keyword>
<dbReference type="InterPro" id="IPR018146">
    <property type="entry name" value="Glyoxalase_1_CS"/>
</dbReference>
<dbReference type="InterPro" id="IPR029068">
    <property type="entry name" value="Glyas_Bleomycin-R_OHBP_Dase"/>
</dbReference>
<dbReference type="AlphaFoldDB" id="A0A9W8AZX4"/>
<dbReference type="PANTHER" id="PTHR11959">
    <property type="entry name" value="4-HYDROXYPHENYLPYRUVATE DIOXYGENASE"/>
    <property type="match status" value="1"/>
</dbReference>
<dbReference type="PROSITE" id="PS51819">
    <property type="entry name" value="VOC"/>
    <property type="match status" value="2"/>
</dbReference>
<dbReference type="NCBIfam" id="TIGR01263">
    <property type="entry name" value="4HPPD"/>
    <property type="match status" value="1"/>
</dbReference>
<evidence type="ECO:0000256" key="5">
    <source>
        <dbReference type="ARBA" id="ARBA00022737"/>
    </source>
</evidence>
<keyword evidence="6" id="KW-0828">Tyrosine catabolism</keyword>
<dbReference type="GO" id="GO:0046872">
    <property type="term" value="F:metal ion binding"/>
    <property type="evidence" value="ECO:0007669"/>
    <property type="project" value="UniProtKB-KW"/>
</dbReference>
<feature type="domain" description="VOC" evidence="11">
    <location>
        <begin position="15"/>
        <end position="146"/>
    </location>
</feature>
<evidence type="ECO:0000256" key="8">
    <source>
        <dbReference type="ARBA" id="ARBA00023232"/>
    </source>
</evidence>
<feature type="binding site" evidence="10">
    <location>
        <position position="264"/>
    </location>
    <ligand>
        <name>Fe cation</name>
        <dbReference type="ChEBI" id="CHEBI:24875"/>
    </ligand>
</feature>
<feature type="domain" description="VOC" evidence="11">
    <location>
        <begin position="178"/>
        <end position="336"/>
    </location>
</feature>
<evidence type="ECO:0000256" key="6">
    <source>
        <dbReference type="ARBA" id="ARBA00022878"/>
    </source>
</evidence>
<dbReference type="PROSITE" id="PS00934">
    <property type="entry name" value="GLYOXALASE_I_1"/>
    <property type="match status" value="1"/>
</dbReference>
<protein>
    <recommendedName>
        <fullName evidence="3 9">4-hydroxyphenylpyruvate dioxygenase</fullName>
    </recommendedName>
</protein>